<organism evidence="1 2">
    <name type="scientific">Armadillidium nasatum</name>
    <dbReference type="NCBI Taxonomy" id="96803"/>
    <lineage>
        <taxon>Eukaryota</taxon>
        <taxon>Metazoa</taxon>
        <taxon>Ecdysozoa</taxon>
        <taxon>Arthropoda</taxon>
        <taxon>Crustacea</taxon>
        <taxon>Multicrustacea</taxon>
        <taxon>Malacostraca</taxon>
        <taxon>Eumalacostraca</taxon>
        <taxon>Peracarida</taxon>
        <taxon>Isopoda</taxon>
        <taxon>Oniscidea</taxon>
        <taxon>Crinocheta</taxon>
        <taxon>Armadillidiidae</taxon>
        <taxon>Armadillidium</taxon>
    </lineage>
</organism>
<dbReference type="EMBL" id="SEYY01004687">
    <property type="protein sequence ID" value="KAB7503683.1"/>
    <property type="molecule type" value="Genomic_DNA"/>
</dbReference>
<name>A0A5N5TAI6_9CRUS</name>
<evidence type="ECO:0000313" key="1">
    <source>
        <dbReference type="EMBL" id="KAB7503683.1"/>
    </source>
</evidence>
<keyword evidence="2" id="KW-1185">Reference proteome</keyword>
<sequence>MVLHFYFEFNLAWRSPTEESLELDDEEDHIANLKLIFEENKREARDDDLKEHDDDDDPINWKTDSIPKPFVNLNERKSRTSIFNFQELTLRNAIEMLRKQFLKPPTISFRRAKLENVYRRILSLVEKEENYSNNIFVFYSTLLPSINENLRVSNDGILDHVTKTVDKILKTPVISPYFERLTGISDLKEALSFSYLYQEFNNTLELLGLEDNDFNRKLVTKYKESIKNFIELVKEDMHVNIIPVDSIYFILDKLEEIAPFIENQSQVKGNYAAGSSKYSELQK</sequence>
<dbReference type="OrthoDB" id="10527460at2759"/>
<dbReference type="Proteomes" id="UP000326759">
    <property type="component" value="Unassembled WGS sequence"/>
</dbReference>
<accession>A0A5N5TAI6</accession>
<reference evidence="1 2" key="1">
    <citation type="journal article" date="2019" name="PLoS Biol.">
        <title>Sex chromosomes control vertical transmission of feminizing Wolbachia symbionts in an isopod.</title>
        <authorList>
            <person name="Becking T."/>
            <person name="Chebbi M.A."/>
            <person name="Giraud I."/>
            <person name="Moumen B."/>
            <person name="Laverre T."/>
            <person name="Caubet Y."/>
            <person name="Peccoud J."/>
            <person name="Gilbert C."/>
            <person name="Cordaux R."/>
        </authorList>
    </citation>
    <scope>NUCLEOTIDE SEQUENCE [LARGE SCALE GENOMIC DNA]</scope>
    <source>
        <strain evidence="1">ANa2</strain>
        <tissue evidence="1">Whole body excluding digestive tract and cuticle</tissue>
    </source>
</reference>
<gene>
    <name evidence="1" type="ORF">Anas_05878</name>
</gene>
<dbReference type="AlphaFoldDB" id="A0A5N5TAI6"/>
<proteinExistence type="predicted"/>
<protein>
    <submittedName>
        <fullName evidence="1">Uncharacterized protein</fullName>
    </submittedName>
</protein>
<evidence type="ECO:0000313" key="2">
    <source>
        <dbReference type="Proteomes" id="UP000326759"/>
    </source>
</evidence>
<comment type="caution">
    <text evidence="1">The sequence shown here is derived from an EMBL/GenBank/DDBJ whole genome shotgun (WGS) entry which is preliminary data.</text>
</comment>